<dbReference type="CDD" id="cd02573">
    <property type="entry name" value="PseudoU_synth_EcTruB"/>
    <property type="match status" value="1"/>
</dbReference>
<dbReference type="InterPro" id="IPR014780">
    <property type="entry name" value="tRNA_psdUridine_synth_TruB"/>
</dbReference>
<evidence type="ECO:0000256" key="1">
    <source>
        <dbReference type="ARBA" id="ARBA00000385"/>
    </source>
</evidence>
<proteinExistence type="inferred from homology"/>
<dbReference type="Gene3D" id="3.30.2350.10">
    <property type="entry name" value="Pseudouridine synthase"/>
    <property type="match status" value="1"/>
</dbReference>
<evidence type="ECO:0000256" key="4">
    <source>
        <dbReference type="ARBA" id="ARBA00023235"/>
    </source>
</evidence>
<evidence type="ECO:0000256" key="2">
    <source>
        <dbReference type="ARBA" id="ARBA00005642"/>
    </source>
</evidence>
<dbReference type="GO" id="GO:0031119">
    <property type="term" value="P:tRNA pseudouridine synthesis"/>
    <property type="evidence" value="ECO:0007669"/>
    <property type="project" value="UniProtKB-UniRule"/>
</dbReference>
<keyword evidence="3 5" id="KW-0819">tRNA processing</keyword>
<feature type="domain" description="Pseudouridine synthase II N-terminal" evidence="6">
    <location>
        <begin position="27"/>
        <end position="179"/>
    </location>
</feature>
<dbReference type="Pfam" id="PF16198">
    <property type="entry name" value="TruB_C_2"/>
    <property type="match status" value="1"/>
</dbReference>
<dbReference type="Pfam" id="PF01509">
    <property type="entry name" value="TruB_N"/>
    <property type="match status" value="1"/>
</dbReference>
<evidence type="ECO:0000313" key="8">
    <source>
        <dbReference type="EMBL" id="UNO47145.1"/>
    </source>
</evidence>
<evidence type="ECO:0000259" key="7">
    <source>
        <dbReference type="Pfam" id="PF16198"/>
    </source>
</evidence>
<evidence type="ECO:0000256" key="3">
    <source>
        <dbReference type="ARBA" id="ARBA00022694"/>
    </source>
</evidence>
<dbReference type="GO" id="GO:0160148">
    <property type="term" value="F:tRNA pseudouridine(55) synthase activity"/>
    <property type="evidence" value="ECO:0007669"/>
    <property type="project" value="UniProtKB-EC"/>
</dbReference>
<keyword evidence="9" id="KW-1185">Reference proteome</keyword>
<dbReference type="EMBL" id="CP080467">
    <property type="protein sequence ID" value="UNO47145.1"/>
    <property type="molecule type" value="Genomic_DNA"/>
</dbReference>
<keyword evidence="4 5" id="KW-0413">Isomerase</keyword>
<evidence type="ECO:0000313" key="9">
    <source>
        <dbReference type="Proteomes" id="UP000829401"/>
    </source>
</evidence>
<gene>
    <name evidence="5 8" type="primary">truB</name>
    <name evidence="8" type="ORF">K1I37_10295</name>
</gene>
<organism evidence="8 9">
    <name type="scientific">Alicyclobacillus acidoterrestris (strain ATCC 49025 / DSM 3922 / CIP 106132 / NCIMB 13137 / GD3B)</name>
    <dbReference type="NCBI Taxonomy" id="1356854"/>
    <lineage>
        <taxon>Bacteria</taxon>
        <taxon>Bacillati</taxon>
        <taxon>Bacillota</taxon>
        <taxon>Bacilli</taxon>
        <taxon>Bacillales</taxon>
        <taxon>Alicyclobacillaceae</taxon>
        <taxon>Alicyclobacillus</taxon>
    </lineage>
</organism>
<dbReference type="Proteomes" id="UP000829401">
    <property type="component" value="Chromosome"/>
</dbReference>
<evidence type="ECO:0000256" key="5">
    <source>
        <dbReference type="HAMAP-Rule" id="MF_01080"/>
    </source>
</evidence>
<evidence type="ECO:0000259" key="6">
    <source>
        <dbReference type="Pfam" id="PF01509"/>
    </source>
</evidence>
<dbReference type="HAMAP" id="MF_01080">
    <property type="entry name" value="TruB_bact"/>
    <property type="match status" value="1"/>
</dbReference>
<comment type="catalytic activity">
    <reaction evidence="1 5">
        <text>uridine(55) in tRNA = pseudouridine(55) in tRNA</text>
        <dbReference type="Rhea" id="RHEA:42532"/>
        <dbReference type="Rhea" id="RHEA-COMP:10101"/>
        <dbReference type="Rhea" id="RHEA-COMP:10102"/>
        <dbReference type="ChEBI" id="CHEBI:65314"/>
        <dbReference type="ChEBI" id="CHEBI:65315"/>
        <dbReference type="EC" id="5.4.99.25"/>
    </reaction>
</comment>
<dbReference type="PANTHER" id="PTHR13767:SF2">
    <property type="entry name" value="PSEUDOURIDYLATE SYNTHASE TRUB1"/>
    <property type="match status" value="1"/>
</dbReference>
<comment type="function">
    <text evidence="5">Responsible for synthesis of pseudouridine from uracil-55 in the psi GC loop of transfer RNAs.</text>
</comment>
<feature type="active site" description="Nucleophile" evidence="5">
    <location>
        <position position="42"/>
    </location>
</feature>
<comment type="similarity">
    <text evidence="2 5">Belongs to the pseudouridine synthase TruB family. Type 1 subfamily.</text>
</comment>
<dbReference type="PANTHER" id="PTHR13767">
    <property type="entry name" value="TRNA-PSEUDOURIDINE SYNTHASE"/>
    <property type="match status" value="1"/>
</dbReference>
<dbReference type="InterPro" id="IPR020103">
    <property type="entry name" value="PsdUridine_synth_cat_dom_sf"/>
</dbReference>
<sequence length="308" mass="33260">MQLSDGGVLLIDKPIGLTSHDVVQKVRRKLRTKRVGHAGTLDPDASGLLVLCVDDATRVLEYLVASTKSYTGEVVFGSATDTDDATGTVIASASANGLTDDAVQAAVKDLTGAIEQVVPAYSAVHIDGKRAYELARAGETVDMPSRTVHIDAFEVGPLQFEGEVARASFSVTCSKGTYIRALCRDLGAKVYVPAHMGSLRREAAGSANVRSAVSLEHFLDSACPETFFLEPLSLLSEYHKIPVSRALLERLTNGQRIPVRDLHLADASLRLDETVMVTYESRLALVAQVEKLRGTLVLQPKKVFWKRG</sequence>
<dbReference type="InterPro" id="IPR032819">
    <property type="entry name" value="TruB_C"/>
</dbReference>
<name>A0A9E6ZDR6_ALIAG</name>
<dbReference type="GO" id="GO:1990481">
    <property type="term" value="P:mRNA pseudouridine synthesis"/>
    <property type="evidence" value="ECO:0007669"/>
    <property type="project" value="TreeGrafter"/>
</dbReference>
<dbReference type="GO" id="GO:0003723">
    <property type="term" value="F:RNA binding"/>
    <property type="evidence" value="ECO:0007669"/>
    <property type="project" value="InterPro"/>
</dbReference>
<dbReference type="RefSeq" id="WP_031218591.1">
    <property type="nucleotide sequence ID" value="NZ_AURB01000129.1"/>
</dbReference>
<dbReference type="NCBIfam" id="TIGR00431">
    <property type="entry name" value="TruB"/>
    <property type="match status" value="1"/>
</dbReference>
<dbReference type="EC" id="5.4.99.25" evidence="5"/>
<feature type="domain" description="tRNA pseudouridylate synthase B C-terminal" evidence="7">
    <location>
        <begin position="180"/>
        <end position="222"/>
    </location>
</feature>
<accession>A0A9E6ZDR6</accession>
<reference evidence="9" key="1">
    <citation type="journal article" date="2022" name="G3 (Bethesda)">
        <title>Unveiling the complete genome sequence of Alicyclobacillus acidoterrestris DSM 3922T, a taint-producing strain.</title>
        <authorList>
            <person name="Leonardo I.C."/>
            <person name="Barreto Crespo M.T."/>
            <person name="Gaspar F.B."/>
        </authorList>
    </citation>
    <scope>NUCLEOTIDE SEQUENCE [LARGE SCALE GENOMIC DNA]</scope>
    <source>
        <strain evidence="9">DSM 3922</strain>
    </source>
</reference>
<dbReference type="AlphaFoldDB" id="A0A9E6ZDR6"/>
<protein>
    <recommendedName>
        <fullName evidence="5">tRNA pseudouridine synthase B</fullName>
        <ecNumber evidence="5">5.4.99.25</ecNumber>
    </recommendedName>
    <alternativeName>
        <fullName evidence="5">tRNA pseudouridine(55) synthase</fullName>
        <shortName evidence="5">Psi55 synthase</shortName>
    </alternativeName>
    <alternativeName>
        <fullName evidence="5">tRNA pseudouridylate synthase</fullName>
    </alternativeName>
    <alternativeName>
        <fullName evidence="5">tRNA-uridine isomerase</fullName>
    </alternativeName>
</protein>
<dbReference type="KEGG" id="aaco:K1I37_10295"/>
<dbReference type="SUPFAM" id="SSF55120">
    <property type="entry name" value="Pseudouridine synthase"/>
    <property type="match status" value="1"/>
</dbReference>
<dbReference type="InterPro" id="IPR002501">
    <property type="entry name" value="PsdUridine_synth_N"/>
</dbReference>